<proteinExistence type="predicted"/>
<dbReference type="RefSeq" id="WP_301137124.1">
    <property type="nucleotide sequence ID" value="NZ_JAUHTQ010000003.1"/>
</dbReference>
<comment type="caution">
    <text evidence="2">The sequence shown here is derived from an EMBL/GenBank/DDBJ whole genome shotgun (WGS) entry which is preliminary data.</text>
</comment>
<protein>
    <submittedName>
        <fullName evidence="2">Uncharacterized protein</fullName>
    </submittedName>
</protein>
<keyword evidence="1" id="KW-0175">Coiled coil</keyword>
<dbReference type="Proteomes" id="UP001172743">
    <property type="component" value="Unassembled WGS sequence"/>
</dbReference>
<organism evidence="2 3">
    <name type="scientific">Ureibacillus aquaedulcis</name>
    <dbReference type="NCBI Taxonomy" id="3058421"/>
    <lineage>
        <taxon>Bacteria</taxon>
        <taxon>Bacillati</taxon>
        <taxon>Bacillota</taxon>
        <taxon>Bacilli</taxon>
        <taxon>Bacillales</taxon>
        <taxon>Caryophanaceae</taxon>
        <taxon>Ureibacillus</taxon>
    </lineage>
</organism>
<evidence type="ECO:0000313" key="3">
    <source>
        <dbReference type="Proteomes" id="UP001172743"/>
    </source>
</evidence>
<feature type="coiled-coil region" evidence="1">
    <location>
        <begin position="94"/>
        <end position="121"/>
    </location>
</feature>
<evidence type="ECO:0000313" key="2">
    <source>
        <dbReference type="EMBL" id="MDN4492892.1"/>
    </source>
</evidence>
<name>A0ABT8GNA1_9BACL</name>
<reference evidence="2" key="1">
    <citation type="submission" date="2023-07" db="EMBL/GenBank/DDBJ databases">
        <title>Ureibacillus sp. isolated from freshwater well.</title>
        <authorList>
            <person name="Kirdat K."/>
            <person name="Bhatt A."/>
            <person name="Teware R."/>
            <person name="Bhavsar Y."/>
            <person name="Yadav A."/>
        </authorList>
    </citation>
    <scope>NUCLEOTIDE SEQUENCE</scope>
    <source>
        <strain evidence="2">BA0131</strain>
    </source>
</reference>
<evidence type="ECO:0000256" key="1">
    <source>
        <dbReference type="SAM" id="Coils"/>
    </source>
</evidence>
<dbReference type="EMBL" id="JAUHTQ010000003">
    <property type="protein sequence ID" value="MDN4492892.1"/>
    <property type="molecule type" value="Genomic_DNA"/>
</dbReference>
<keyword evidence="3" id="KW-1185">Reference proteome</keyword>
<accession>A0ABT8GNA1</accession>
<sequence>MLLNGKADELKRYSKLNYVAEKFVEKAREVWEYSDLQIRCIYLISDLAKKGSGVFSIAYSSFKKMFEQRFNLKISLSTVRRFFALMEKLNLLSINEAKRKNEQQSANIYIIEQQHDEIENEHPIEQPSEHQNVSKETDNKQKPLTKELAVVKQEGRQDKVIFDLYLEYKQQGIDKKLFERVVSEVRVKNDVKNFGGYLRGALNNVIGHKETKSRVKDIMAFYSNTTVEKYSSTGSVAFYNWLEE</sequence>
<gene>
    <name evidence="2" type="ORF">QYB95_05015</name>
</gene>